<keyword evidence="1" id="KW-0732">Signal</keyword>
<gene>
    <name evidence="2" type="ORF">NCTC11432_04579</name>
</gene>
<proteinExistence type="predicted"/>
<organism evidence="2 3">
    <name type="scientific">Chryseobacterium gleum</name>
    <name type="common">Flavobacterium gleum</name>
    <dbReference type="NCBI Taxonomy" id="250"/>
    <lineage>
        <taxon>Bacteria</taxon>
        <taxon>Pseudomonadati</taxon>
        <taxon>Bacteroidota</taxon>
        <taxon>Flavobacteriia</taxon>
        <taxon>Flavobacteriales</taxon>
        <taxon>Weeksellaceae</taxon>
        <taxon>Chryseobacterium group</taxon>
        <taxon>Chryseobacterium</taxon>
    </lineage>
</organism>
<feature type="chain" id="PRO_5018700471" evidence="1">
    <location>
        <begin position="28"/>
        <end position="177"/>
    </location>
</feature>
<protein>
    <submittedName>
        <fullName evidence="2">Uncharacterized protein</fullName>
    </submittedName>
</protein>
<dbReference type="RefSeq" id="WP_002981574.1">
    <property type="nucleotide sequence ID" value="NZ_CP068486.1"/>
</dbReference>
<dbReference type="STRING" id="525257.HMPREF0204_15226"/>
<dbReference type="Proteomes" id="UP000279227">
    <property type="component" value="Chromosome"/>
</dbReference>
<evidence type="ECO:0000256" key="1">
    <source>
        <dbReference type="SAM" id="SignalP"/>
    </source>
</evidence>
<dbReference type="KEGG" id="cgle:NCTC11432_04579"/>
<feature type="signal peptide" evidence="1">
    <location>
        <begin position="1"/>
        <end position="27"/>
    </location>
</feature>
<reference evidence="2 3" key="1">
    <citation type="submission" date="2018-12" db="EMBL/GenBank/DDBJ databases">
        <authorList>
            <consortium name="Pathogen Informatics"/>
        </authorList>
    </citation>
    <scope>NUCLEOTIDE SEQUENCE [LARGE SCALE GENOMIC DNA]</scope>
    <source>
        <strain evidence="2 3">NCTC11432</strain>
    </source>
</reference>
<evidence type="ECO:0000313" key="3">
    <source>
        <dbReference type="Proteomes" id="UP000279227"/>
    </source>
</evidence>
<evidence type="ECO:0000313" key="2">
    <source>
        <dbReference type="EMBL" id="VEE11019.1"/>
    </source>
</evidence>
<dbReference type="EMBL" id="LR134289">
    <property type="protein sequence ID" value="VEE11019.1"/>
    <property type="molecule type" value="Genomic_DNA"/>
</dbReference>
<accession>A0A3S4R5S8</accession>
<dbReference type="GeneID" id="93023526"/>
<dbReference type="AlphaFoldDB" id="A0A3S4R5S8"/>
<sequence>MKRSTFIKKVLLLNASLCLGFNLLSCAEEDFVPVHGNGIPENDLRNLRNLLLTNSTIYVTSPRKHREARKNMKIVRVELDPKLVENITKKTFKPLARTNLDIIGALIFKKNVNVDILVNRGFRHLFELVSDDVVMISYKTPSSLSRPLGRGQTIYYISDKDLKENKNIHINQLNAQS</sequence>
<name>A0A3S4R5S8_CHRGE</name>